<dbReference type="InterPro" id="IPR012677">
    <property type="entry name" value="Nucleotide-bd_a/b_plait_sf"/>
</dbReference>
<evidence type="ECO:0000313" key="2">
    <source>
        <dbReference type="EMBL" id="RYR21952.1"/>
    </source>
</evidence>
<gene>
    <name evidence="2" type="ORF">Ahy_B03g067239</name>
</gene>
<evidence type="ECO:0000256" key="1">
    <source>
        <dbReference type="SAM" id="MobiDB-lite"/>
    </source>
</evidence>
<dbReference type="AlphaFoldDB" id="A0A445A6H7"/>
<dbReference type="SMR" id="A0A445A6H7"/>
<feature type="region of interest" description="Disordered" evidence="1">
    <location>
        <begin position="348"/>
        <end position="386"/>
    </location>
</feature>
<dbReference type="PANTHER" id="PTHR21678">
    <property type="entry name" value="GROWTH INHIBITION AND DIFFERENTIATION RELATED PROTEIN 88"/>
    <property type="match status" value="1"/>
</dbReference>
<protein>
    <recommendedName>
        <fullName evidence="4">Coiled-coil domain-containing protein R3HCC1L</fullName>
    </recommendedName>
</protein>
<feature type="compositionally biased region" description="Basic and acidic residues" evidence="1">
    <location>
        <begin position="358"/>
        <end position="386"/>
    </location>
</feature>
<proteinExistence type="predicted"/>
<dbReference type="EMBL" id="SDMP01000013">
    <property type="protein sequence ID" value="RYR21952.1"/>
    <property type="molecule type" value="Genomic_DNA"/>
</dbReference>
<reference evidence="2 3" key="1">
    <citation type="submission" date="2019-01" db="EMBL/GenBank/DDBJ databases">
        <title>Sequencing of cultivated peanut Arachis hypogaea provides insights into genome evolution and oil improvement.</title>
        <authorList>
            <person name="Chen X."/>
        </authorList>
    </citation>
    <scope>NUCLEOTIDE SEQUENCE [LARGE SCALE GENOMIC DNA]</scope>
    <source>
        <strain evidence="3">cv. Fuhuasheng</strain>
        <tissue evidence="2">Leaves</tissue>
    </source>
</reference>
<dbReference type="PANTHER" id="PTHR21678:SF0">
    <property type="entry name" value="C3H1-TYPE DOMAIN-CONTAINING PROTEIN"/>
    <property type="match status" value="1"/>
</dbReference>
<comment type="caution">
    <text evidence="2">The sequence shown here is derived from an EMBL/GenBank/DDBJ whole genome shotgun (WGS) entry which is preliminary data.</text>
</comment>
<accession>A0A445A6H7</accession>
<dbReference type="Gramene" id="arahy.Tifrunner.gnm2.ann2.Ah13g163400.1">
    <property type="protein sequence ID" value="arahy.Tifrunner.gnm2.ann2.Ah13g163400.1-CDS"/>
    <property type="gene ID" value="arahy.Tifrunner.gnm2.ann2.Ah13g163400"/>
</dbReference>
<feature type="compositionally biased region" description="Low complexity" evidence="1">
    <location>
        <begin position="112"/>
        <end position="122"/>
    </location>
</feature>
<sequence>MEKVEQPPQNWSEAAEDLAAAGDTDGAIAFIESVISNLELQTLKDPSDSIVTQLQLASALTELATLYSSKGFSLKADELRTRASLIKQTQQNETRVGKEYEGERIAPTNLASSSSSSSSSSSCKDSNFNGDLDRGLNEKHAELPAETSPHNDSSDDDWEAMADREPDELLPTVSSDCIVGVSNLKLENSKSPAPKRRGRGTFSYEKHELYSDQLRDSSVDDVEDEGSHCSSEDKKVVQNAKYGTAHVLVLADFPPSTRTIELERLFEDFKDRGFVIRWVNDTVALAVFQTPSVALEARKSIRCPFNVRILSEDDTLLGSIKTKDLEPPRQRPKTSAQAAQRLIAHGMGLKLPSVGSGSREHRKQEDARRDRIVTRQKLRDEAWGDD</sequence>
<dbReference type="Proteomes" id="UP000289738">
    <property type="component" value="Chromosome B03"/>
</dbReference>
<evidence type="ECO:0000313" key="3">
    <source>
        <dbReference type="Proteomes" id="UP000289738"/>
    </source>
</evidence>
<organism evidence="2 3">
    <name type="scientific">Arachis hypogaea</name>
    <name type="common">Peanut</name>
    <dbReference type="NCBI Taxonomy" id="3818"/>
    <lineage>
        <taxon>Eukaryota</taxon>
        <taxon>Viridiplantae</taxon>
        <taxon>Streptophyta</taxon>
        <taxon>Embryophyta</taxon>
        <taxon>Tracheophyta</taxon>
        <taxon>Spermatophyta</taxon>
        <taxon>Magnoliopsida</taxon>
        <taxon>eudicotyledons</taxon>
        <taxon>Gunneridae</taxon>
        <taxon>Pentapetalae</taxon>
        <taxon>rosids</taxon>
        <taxon>fabids</taxon>
        <taxon>Fabales</taxon>
        <taxon>Fabaceae</taxon>
        <taxon>Papilionoideae</taxon>
        <taxon>50 kb inversion clade</taxon>
        <taxon>dalbergioids sensu lato</taxon>
        <taxon>Dalbergieae</taxon>
        <taxon>Pterocarpus clade</taxon>
        <taxon>Arachis</taxon>
    </lineage>
</organism>
<dbReference type="InterPro" id="IPR039884">
    <property type="entry name" value="R3HC1/R3HCL"/>
</dbReference>
<evidence type="ECO:0008006" key="4">
    <source>
        <dbReference type="Google" id="ProtNLM"/>
    </source>
</evidence>
<dbReference type="OrthoDB" id="5418203at2759"/>
<feature type="region of interest" description="Disordered" evidence="1">
    <location>
        <begin position="86"/>
        <end position="135"/>
    </location>
</feature>
<feature type="compositionally biased region" description="Basic and acidic residues" evidence="1">
    <location>
        <begin position="95"/>
        <end position="104"/>
    </location>
</feature>
<keyword evidence="3" id="KW-1185">Reference proteome</keyword>
<name>A0A445A6H7_ARAHY</name>
<dbReference type="Gene3D" id="3.30.70.330">
    <property type="match status" value="1"/>
</dbReference>
<dbReference type="STRING" id="3818.A0A445A6H7"/>